<evidence type="ECO:0000313" key="2">
    <source>
        <dbReference type="Ensembl" id="ENSCMMP00000018160.1"/>
    </source>
</evidence>
<accession>A0A8C3CFC2</accession>
<sequence length="153" mass="16665">LSYFPLFYIWLIDFTKEENYLPCKVGQLDCGPIRFSGPSTSTHIKVKNPASLKVAACNASESLMLHKVASETESTTCTSEPSNSQLPCGRQSADYGTPCQMTLKILVPRKPVSSLVVKLKCTPLFLATPSQSSSFLSKPAVLTENIKSDKMDG</sequence>
<keyword evidence="3" id="KW-1185">Reference proteome</keyword>
<dbReference type="Proteomes" id="UP000694556">
    <property type="component" value="Unassembled WGS sequence"/>
</dbReference>
<reference evidence="2" key="1">
    <citation type="submission" date="2025-08" db="UniProtKB">
        <authorList>
            <consortium name="Ensembl"/>
        </authorList>
    </citation>
    <scope>IDENTIFICATION</scope>
</reference>
<evidence type="ECO:0000259" key="1">
    <source>
        <dbReference type="Pfam" id="PF19321"/>
    </source>
</evidence>
<dbReference type="Ensembl" id="ENSCMMT00000019945.1">
    <property type="protein sequence ID" value="ENSCMMP00000018160.1"/>
    <property type="gene ID" value="ENSCMMG00000011489.1"/>
</dbReference>
<evidence type="ECO:0000313" key="3">
    <source>
        <dbReference type="Proteomes" id="UP000694556"/>
    </source>
</evidence>
<dbReference type="AlphaFoldDB" id="A0A8C3CFC2"/>
<dbReference type="Pfam" id="PF19321">
    <property type="entry name" value="KCTD18_C"/>
    <property type="match status" value="1"/>
</dbReference>
<reference evidence="2" key="2">
    <citation type="submission" date="2025-09" db="UniProtKB">
        <authorList>
            <consortium name="Ensembl"/>
        </authorList>
    </citation>
    <scope>IDENTIFICATION</scope>
</reference>
<protein>
    <recommendedName>
        <fullName evidence="1">BTB/POZ domain-containing protein</fullName>
    </recommendedName>
</protein>
<name>A0A8C3CFC2_CAIMO</name>
<organism evidence="2 3">
    <name type="scientific">Cairina moschata</name>
    <name type="common">Muscovy duck</name>
    <dbReference type="NCBI Taxonomy" id="8855"/>
    <lineage>
        <taxon>Eukaryota</taxon>
        <taxon>Metazoa</taxon>
        <taxon>Chordata</taxon>
        <taxon>Craniata</taxon>
        <taxon>Vertebrata</taxon>
        <taxon>Euteleostomi</taxon>
        <taxon>Archelosauria</taxon>
        <taxon>Archosauria</taxon>
        <taxon>Dinosauria</taxon>
        <taxon>Saurischia</taxon>
        <taxon>Theropoda</taxon>
        <taxon>Coelurosauria</taxon>
        <taxon>Aves</taxon>
        <taxon>Neognathae</taxon>
        <taxon>Galloanserae</taxon>
        <taxon>Anseriformes</taxon>
        <taxon>Anatidae</taxon>
        <taxon>Anatinae</taxon>
        <taxon>Cairina</taxon>
    </lineage>
</organism>
<dbReference type="InterPro" id="IPR045704">
    <property type="entry name" value="KCTD18_C"/>
</dbReference>
<proteinExistence type="predicted"/>
<feature type="domain" description="BTB/POZ" evidence="1">
    <location>
        <begin position="10"/>
        <end position="141"/>
    </location>
</feature>